<dbReference type="PANTHER" id="PTHR46268:SF6">
    <property type="entry name" value="UNIVERSAL STRESS PROTEIN UP12"/>
    <property type="match status" value="1"/>
</dbReference>
<feature type="domain" description="UspA" evidence="2">
    <location>
        <begin position="155"/>
        <end position="280"/>
    </location>
</feature>
<protein>
    <recommendedName>
        <fullName evidence="2">UspA domain-containing protein</fullName>
    </recommendedName>
</protein>
<evidence type="ECO:0000313" key="3">
    <source>
        <dbReference type="EMBL" id="MPL81498.1"/>
    </source>
</evidence>
<comment type="similarity">
    <text evidence="1">Belongs to the universal stress protein A family.</text>
</comment>
<evidence type="ECO:0000259" key="2">
    <source>
        <dbReference type="Pfam" id="PF00582"/>
    </source>
</evidence>
<reference evidence="3" key="1">
    <citation type="submission" date="2019-08" db="EMBL/GenBank/DDBJ databases">
        <authorList>
            <person name="Kucharzyk K."/>
            <person name="Murdoch R.W."/>
            <person name="Higgins S."/>
            <person name="Loffler F."/>
        </authorList>
    </citation>
    <scope>NUCLEOTIDE SEQUENCE</scope>
</reference>
<dbReference type="InterPro" id="IPR014729">
    <property type="entry name" value="Rossmann-like_a/b/a_fold"/>
</dbReference>
<dbReference type="AlphaFoldDB" id="A0A644UR51"/>
<comment type="caution">
    <text evidence="3">The sequence shown here is derived from an EMBL/GenBank/DDBJ whole genome shotgun (WGS) entry which is preliminary data.</text>
</comment>
<dbReference type="Pfam" id="PF00582">
    <property type="entry name" value="Usp"/>
    <property type="match status" value="2"/>
</dbReference>
<evidence type="ECO:0000256" key="1">
    <source>
        <dbReference type="ARBA" id="ARBA00008791"/>
    </source>
</evidence>
<dbReference type="CDD" id="cd00293">
    <property type="entry name" value="USP-like"/>
    <property type="match status" value="2"/>
</dbReference>
<organism evidence="3">
    <name type="scientific">bioreactor metagenome</name>
    <dbReference type="NCBI Taxonomy" id="1076179"/>
    <lineage>
        <taxon>unclassified sequences</taxon>
        <taxon>metagenomes</taxon>
        <taxon>ecological metagenomes</taxon>
    </lineage>
</organism>
<dbReference type="EMBL" id="VSSQ01000150">
    <property type="protein sequence ID" value="MPL81498.1"/>
    <property type="molecule type" value="Genomic_DNA"/>
</dbReference>
<gene>
    <name evidence="3" type="ORF">SDC9_27418</name>
</gene>
<dbReference type="PANTHER" id="PTHR46268">
    <property type="entry name" value="STRESS RESPONSE PROTEIN NHAX"/>
    <property type="match status" value="1"/>
</dbReference>
<feature type="domain" description="UspA" evidence="2">
    <location>
        <begin position="11"/>
        <end position="145"/>
    </location>
</feature>
<sequence length="313" mass="35291">MTIKTIKKPAVLVPYDFGPTSEIALKEAVCITKYLKGEIYVLSVIRKGDFFSQLFRSEKDNRRIQREVRAKLKVLATNTKKETGVRVITIVEEGNPVDVIHEQADILKAQYIIMGKNKETKTDLNIFGTSILQVISESPCPVITVSNNPILDCGFRNIVLPIDLTKQTLEKVSKAISWAKYYKASIHLVGVLSGGISTKQSRLNLKMEKAKFIVEREGINCTAQLYEKSEEPVHRTILNHAQKVNGDLLMIMTHQELGVMDSYIGAIAQKMIKESEIPVVSFTTRAVEHNNYFVSSFLPFELLNTKEIKYLKG</sequence>
<dbReference type="InterPro" id="IPR006016">
    <property type="entry name" value="UspA"/>
</dbReference>
<name>A0A644UR51_9ZZZZ</name>
<dbReference type="Gene3D" id="3.40.50.620">
    <property type="entry name" value="HUPs"/>
    <property type="match status" value="2"/>
</dbReference>
<proteinExistence type="inferred from homology"/>
<accession>A0A644UR51</accession>
<dbReference type="SUPFAM" id="SSF52402">
    <property type="entry name" value="Adenine nucleotide alpha hydrolases-like"/>
    <property type="match status" value="2"/>
</dbReference>